<feature type="region of interest" description="Disordered" evidence="2">
    <location>
        <begin position="1275"/>
        <end position="1303"/>
    </location>
</feature>
<evidence type="ECO:0000256" key="1">
    <source>
        <dbReference type="ARBA" id="ARBA00010556"/>
    </source>
</evidence>
<dbReference type="GO" id="GO:0004866">
    <property type="term" value="F:endopeptidase inhibitor activity"/>
    <property type="evidence" value="ECO:0007669"/>
    <property type="project" value="InterPro"/>
</dbReference>
<evidence type="ECO:0000256" key="2">
    <source>
        <dbReference type="SAM" id="MobiDB-lite"/>
    </source>
</evidence>
<evidence type="ECO:0000313" key="4">
    <source>
        <dbReference type="EMBL" id="TWT87912.1"/>
    </source>
</evidence>
<dbReference type="Pfam" id="PF17973">
    <property type="entry name" value="bMG10"/>
    <property type="match status" value="1"/>
</dbReference>
<dbReference type="InterPro" id="IPR013783">
    <property type="entry name" value="Ig-like_fold"/>
</dbReference>
<dbReference type="Gene3D" id="1.50.10.20">
    <property type="match status" value="1"/>
</dbReference>
<organism evidence="4 5">
    <name type="scientific">Neorhodopirellula pilleata</name>
    <dbReference type="NCBI Taxonomy" id="2714738"/>
    <lineage>
        <taxon>Bacteria</taxon>
        <taxon>Pseudomonadati</taxon>
        <taxon>Planctomycetota</taxon>
        <taxon>Planctomycetia</taxon>
        <taxon>Pirellulales</taxon>
        <taxon>Pirellulaceae</taxon>
        <taxon>Neorhodopirellula</taxon>
    </lineage>
</organism>
<dbReference type="Proteomes" id="UP000316213">
    <property type="component" value="Unassembled WGS sequence"/>
</dbReference>
<dbReference type="Gene3D" id="2.60.40.10">
    <property type="entry name" value="Immunoglobulins"/>
    <property type="match status" value="1"/>
</dbReference>
<dbReference type="InterPro" id="IPR047565">
    <property type="entry name" value="Alpha-macroglob_thiol-ester_cl"/>
</dbReference>
<name>A0A5C5ZKI0_9BACT</name>
<evidence type="ECO:0000313" key="5">
    <source>
        <dbReference type="Proteomes" id="UP000316213"/>
    </source>
</evidence>
<accession>A0A5C5ZKI0</accession>
<dbReference type="SMART" id="SM01419">
    <property type="entry name" value="Thiol-ester_cl"/>
    <property type="match status" value="1"/>
</dbReference>
<gene>
    <name evidence="4" type="ORF">Pla100_58610</name>
</gene>
<dbReference type="Pfam" id="PF01835">
    <property type="entry name" value="MG2"/>
    <property type="match status" value="1"/>
</dbReference>
<dbReference type="InterPro" id="IPR051802">
    <property type="entry name" value="YfhM-like"/>
</dbReference>
<dbReference type="PANTHER" id="PTHR40094:SF1">
    <property type="entry name" value="UBIQUITIN DOMAIN-CONTAINING PROTEIN"/>
    <property type="match status" value="1"/>
</dbReference>
<dbReference type="InterPro" id="IPR001599">
    <property type="entry name" value="Macroglobln_a2"/>
</dbReference>
<dbReference type="InterPro" id="IPR002890">
    <property type="entry name" value="MG2"/>
</dbReference>
<proteinExistence type="inferred from homology"/>
<evidence type="ECO:0000259" key="3">
    <source>
        <dbReference type="SMART" id="SM01360"/>
    </source>
</evidence>
<sequence length="2081" mass="231430">MVPHLFSGFRHIHGTSTMNARPRLFGFFAVLSILTAALAMSDAQDQTPAEWKPVSEAINRGLPKTAIAELDKILKESIAKEQNALTVRALATRATLDGQLEGRDEIHRITRLQSELETAPAPTRPILRAILANWLWGYYQQNQWRFRDRTEIDETGVQDAANDADEAIEPLPIRSAEDLATWSRQKIIAQATLMFQAALADEAVLQNTPIATYDDLLVGGNAPEEYRPTLWDFVVSDAIEFYRDADETYAGPANEFELPCESAIFDDTDQFLAWDVPNTDTQSPLHRATRLYQQWIAYHTKKGNQAARLDADLHRLQFAAEEAIGECKDERYLEALRVFASSNASHPISARAQYQLASNVNDNGDPATARQIALAATQAHPKSIGAAQCRSLVDQIEAPSISVTTERVWNPALDQEVRPEINVTYKNLEKVFFRLVPIDVEKVLKNGRDATQLSGNERQALINAKPAKAWDVSLPKTDDYRTNTNAVSAVMDGLKGGYHLIASTSASFPNEDEYTAFTEVWVSELSMVVQLDYGNGALQGFLVRGKTGQPIANADVRVTGRDQNQIRRGQPDSVSIKTLAELKTDREGKFTFTGKSIRDIRFFAKSGNESLLSDEYYTYQNNDRPQPTQTRSFFFTDRAIYRPGQTVKFKIIATRSNPQTNLYEVATGATLNVELIDANGKVVQTQSLRTNEHGSCHHSFNLPSGGLTGRMMLRINGEYSGAASFNVEEYKRPKFEVELDKPEAPARLDQEVTVPGVAKSYTGAPIDGASVSYTVTRQTQMPPWFGWRCWWMPLPPAFPQTIATGETSTDELGKFEVQFPAIPDSSVDRKNEPVFRYTVTADVTDTTGETRSDTYTVAVGYAMITATLAVENGDWLTDEEPIKIDVRTRTLQDAPASASTKIQVHRLQPPNRIGRKPIGDSMPIPFGDEFGAKNADPENIVVDHDPNSWPVAETVEVFEVTTDASGNGLVSVKLKPGFYRTELSAVDSAGQEVSAILPMRVIDPDATDCDLPIASFVTMPTATVQPGETFLAIWGSGYETARAFVEIEHRGKILQSYWTPAGQTQVKIEQAVDESMRGGFQLRVFSVHENRLYVEQARIDVPWSNKNLSVRWERFVSKLKPGQTETWTAVIEGATEDESGNVRIAEMVATLYDASLELFTPHRWAGGFGLFYQDSARKHNKDQNSLATLQLISALKTTISPSSAISYRDYPAELLSIHGYGRALEMRSFGMQRRGGIAMADSMGMEAEMAFAPAPAAAPMMAKSAAISGDFAVAGSAAEQEQDDANGSGPPSNKPDVDLSDVSPRRNLNETAFFFPELTADENGLVAMKFTMPEALTRWQLIGFAHTNDLAGGSIRDTAVTSKDLMVQPNPPRVLREGDQIEMTVKVTNQSPTAQTGTVALQFNDARTGESVDAKLGNANVRQSFDIPAGRSESFSWAISVPDGIGYLTYKAVGSTGRLSDGEEGYLPVLSRRILVHESIALPIDGAETKTFTLDKLLESEDSSIDSESLTVQMTSNPAWYAIMALPYLMKYPHECSEQTFNRLYANLLARHIATSDPKIERVFNQWRNQPVAAGRETLDSPLEQNEDIASIALTETPWVLEAESESEARRNVGILFDQNRTNDQVDRWTRRLAEMQLPDGQWPWFSGGRSNSFITLYITTGFGRLRHLGVEVDMRSPLKALQSLDRFALEQYNELKNRKPVRDHNYLSPSIALYLYGRSFYLNDQPIDPDAKIAVDYWLDQAVEHWLSLRGRMSQAHVALALKRFGRTKEALAITTSLKERSVTDEIGMHWNDEVRGWFWYEADIESQAMMIEAFDEVADDRSSVESCKAWLLRQKETRSWDTTKATADAVYALLLRGVDLLADQTLVDVKVGQQPVDQSDVEAGTGFFQQRFTADQIAPSMGSITVTKTTPGIAWGGVHWKYFQNVDEVKPHEGTPLTIEKQLFVVRDTPTGEVMQPIVAGESKQAVQVGDEIVARLIIRTDRAMEFIHLKDGRGSGTEPTNVLSGYRYQDGIAYYQSTRDAAEHFFIDYLPKGTIVLESRSRVQLRGEYQSGLATIELMYAPQYNSHSESHVLKVKPN</sequence>
<protein>
    <submittedName>
        <fullName evidence="4">MG2 domain protein</fullName>
    </submittedName>
</protein>
<dbReference type="Pfam" id="PF00207">
    <property type="entry name" value="A2M"/>
    <property type="match status" value="1"/>
</dbReference>
<dbReference type="InterPro" id="IPR008930">
    <property type="entry name" value="Terpenoid_cyclase/PrenylTrfase"/>
</dbReference>
<dbReference type="EMBL" id="SJPM01000024">
    <property type="protein sequence ID" value="TWT87912.1"/>
    <property type="molecule type" value="Genomic_DNA"/>
</dbReference>
<comment type="similarity">
    <text evidence="1">Belongs to the protease inhibitor I39 (alpha-2-macroglobulin) family. Bacterial alpha-2-macroglobulin subfamily.</text>
</comment>
<dbReference type="Gene3D" id="2.60.40.1930">
    <property type="match status" value="1"/>
</dbReference>
<keyword evidence="5" id="KW-1185">Reference proteome</keyword>
<dbReference type="InterPro" id="IPR041246">
    <property type="entry name" value="Bact_MG10"/>
</dbReference>
<dbReference type="SUPFAM" id="SSF48239">
    <property type="entry name" value="Terpenoid cyclases/Protein prenyltransferases"/>
    <property type="match status" value="1"/>
</dbReference>
<dbReference type="PANTHER" id="PTHR40094">
    <property type="entry name" value="ALPHA-2-MACROGLOBULIN HOMOLOG"/>
    <property type="match status" value="1"/>
</dbReference>
<dbReference type="SMART" id="SM01360">
    <property type="entry name" value="A2M"/>
    <property type="match status" value="1"/>
</dbReference>
<feature type="domain" description="Alpha-2-macroglobulin" evidence="3">
    <location>
        <begin position="1311"/>
        <end position="1401"/>
    </location>
</feature>
<comment type="caution">
    <text evidence="4">The sequence shown here is derived from an EMBL/GenBank/DDBJ whole genome shotgun (WGS) entry which is preliminary data.</text>
</comment>
<reference evidence="4 5" key="1">
    <citation type="submission" date="2019-02" db="EMBL/GenBank/DDBJ databases">
        <title>Deep-cultivation of Planctomycetes and their phenomic and genomic characterization uncovers novel biology.</title>
        <authorList>
            <person name="Wiegand S."/>
            <person name="Jogler M."/>
            <person name="Boedeker C."/>
            <person name="Pinto D."/>
            <person name="Vollmers J."/>
            <person name="Rivas-Marin E."/>
            <person name="Kohn T."/>
            <person name="Peeters S.H."/>
            <person name="Heuer A."/>
            <person name="Rast P."/>
            <person name="Oberbeckmann S."/>
            <person name="Bunk B."/>
            <person name="Jeske O."/>
            <person name="Meyerdierks A."/>
            <person name="Storesund J.E."/>
            <person name="Kallscheuer N."/>
            <person name="Luecker S."/>
            <person name="Lage O.M."/>
            <person name="Pohl T."/>
            <person name="Merkel B.J."/>
            <person name="Hornburger P."/>
            <person name="Mueller R.-W."/>
            <person name="Bruemmer F."/>
            <person name="Labrenz M."/>
            <person name="Spormann A.M."/>
            <person name="Op Den Camp H."/>
            <person name="Overmann J."/>
            <person name="Amann R."/>
            <person name="Jetten M.S.M."/>
            <person name="Mascher T."/>
            <person name="Medema M.H."/>
            <person name="Devos D.P."/>
            <person name="Kaster A.-K."/>
            <person name="Ovreas L."/>
            <person name="Rohde M."/>
            <person name="Galperin M.Y."/>
            <person name="Jogler C."/>
        </authorList>
    </citation>
    <scope>NUCLEOTIDE SEQUENCE [LARGE SCALE GENOMIC DNA]</scope>
    <source>
        <strain evidence="4 5">Pla100</strain>
    </source>
</reference>